<accession>A0A0M0G051</accession>
<dbReference type="PATRIC" id="fig|189381.12.peg.3572"/>
<dbReference type="Proteomes" id="UP000037405">
    <property type="component" value="Unassembled WGS sequence"/>
</dbReference>
<comment type="caution">
    <text evidence="1">The sequence shown here is derived from an EMBL/GenBank/DDBJ whole genome shotgun (WGS) entry which is preliminary data.</text>
</comment>
<evidence type="ECO:0000313" key="2">
    <source>
        <dbReference type="Proteomes" id="UP000037405"/>
    </source>
</evidence>
<dbReference type="OrthoDB" id="2453115at2"/>
<name>A0A0M0G051_9BACI</name>
<keyword evidence="2" id="KW-1185">Reference proteome</keyword>
<dbReference type="RefSeq" id="WP_053429769.1">
    <property type="nucleotide sequence ID" value="NZ_LGUE01000008.1"/>
</dbReference>
<dbReference type="EMBL" id="LGUE01000008">
    <property type="protein sequence ID" value="KON83148.1"/>
    <property type="molecule type" value="Genomic_DNA"/>
</dbReference>
<proteinExistence type="predicted"/>
<dbReference type="AlphaFoldDB" id="A0A0M0G051"/>
<sequence>MKKRHFVIGMVILVLIAAGGWILMKMAGRPLALKDSLTASHLDTESRRDDGFYLYTSKKNGYSMLFPEDYSIDRESHEEKKKFESWHIYPLSEEDETLLRSIKYIYSYDRSPEAFFKKYSYQGDYETINKKEDAQTVIHIGAVYNSFDKDAKMTKRDPAKYGPSLVLAMVENPDTGENLRIISSVRCPKNKTCEKVRLEEERNFVMRLAESVQFK</sequence>
<organism evidence="1 2">
    <name type="scientific">Rossellomorea marisflavi</name>
    <dbReference type="NCBI Taxonomy" id="189381"/>
    <lineage>
        <taxon>Bacteria</taxon>
        <taxon>Bacillati</taxon>
        <taxon>Bacillota</taxon>
        <taxon>Bacilli</taxon>
        <taxon>Bacillales</taxon>
        <taxon>Bacillaceae</taxon>
        <taxon>Rossellomorea</taxon>
    </lineage>
</organism>
<reference evidence="2" key="1">
    <citation type="submission" date="2015-07" db="EMBL/GenBank/DDBJ databases">
        <title>Fjat-14235 jcm11544.</title>
        <authorList>
            <person name="Liu B."/>
            <person name="Wang J."/>
            <person name="Zhu Y."/>
            <person name="Liu G."/>
            <person name="Chen Q."/>
            <person name="Chen Z."/>
            <person name="Lan J."/>
            <person name="Che J."/>
            <person name="Ge C."/>
            <person name="Shi H."/>
            <person name="Pan Z."/>
            <person name="Liu X."/>
        </authorList>
    </citation>
    <scope>NUCLEOTIDE SEQUENCE [LARGE SCALE GENOMIC DNA]</scope>
    <source>
        <strain evidence="2">JCM 11544</strain>
    </source>
</reference>
<protein>
    <submittedName>
        <fullName evidence="1">Uncharacterized protein</fullName>
    </submittedName>
</protein>
<gene>
    <name evidence="1" type="ORF">AF331_20180</name>
</gene>
<evidence type="ECO:0000313" key="1">
    <source>
        <dbReference type="EMBL" id="KON83148.1"/>
    </source>
</evidence>